<dbReference type="PANTHER" id="PTHR21660">
    <property type="entry name" value="THIOESTERASE SUPERFAMILY MEMBER-RELATED"/>
    <property type="match status" value="1"/>
</dbReference>
<dbReference type="SUPFAM" id="SSF54637">
    <property type="entry name" value="Thioesterase/thiol ester dehydrase-isomerase"/>
    <property type="match status" value="1"/>
</dbReference>
<dbReference type="CDD" id="cd03443">
    <property type="entry name" value="PaaI_thioesterase"/>
    <property type="match status" value="1"/>
</dbReference>
<dbReference type="PANTHER" id="PTHR21660:SF1">
    <property type="entry name" value="ACYL-COENZYME A THIOESTERASE 13"/>
    <property type="match status" value="1"/>
</dbReference>
<feature type="domain" description="Thioesterase" evidence="3">
    <location>
        <begin position="43"/>
        <end position="122"/>
    </location>
</feature>
<dbReference type="EMBL" id="JAPFQI010000021">
    <property type="protein sequence ID" value="MCW8087747.1"/>
    <property type="molecule type" value="Genomic_DNA"/>
</dbReference>
<comment type="similarity">
    <text evidence="1">Belongs to the thioesterase PaaI family.</text>
</comment>
<dbReference type="InterPro" id="IPR039298">
    <property type="entry name" value="ACOT13"/>
</dbReference>
<evidence type="ECO:0000259" key="3">
    <source>
        <dbReference type="Pfam" id="PF03061"/>
    </source>
</evidence>
<evidence type="ECO:0000256" key="2">
    <source>
        <dbReference type="ARBA" id="ARBA00022801"/>
    </source>
</evidence>
<evidence type="ECO:0000313" key="4">
    <source>
        <dbReference type="EMBL" id="MCW8087747.1"/>
    </source>
</evidence>
<evidence type="ECO:0000256" key="1">
    <source>
        <dbReference type="ARBA" id="ARBA00008324"/>
    </source>
</evidence>
<gene>
    <name evidence="4" type="ORF">OF850_19245</name>
</gene>
<keyword evidence="2" id="KW-0378">Hydrolase</keyword>
<reference evidence="4 5" key="1">
    <citation type="submission" date="2022-10" db="EMBL/GenBank/DDBJ databases">
        <title>Roseococcus glaciei nov., sp. nov., isolated from glacier.</title>
        <authorList>
            <person name="Liu Q."/>
            <person name="Xin Y.-H."/>
        </authorList>
    </citation>
    <scope>NUCLEOTIDE SEQUENCE [LARGE SCALE GENOMIC DNA]</scope>
    <source>
        <strain evidence="4 5">MDT2-1-1</strain>
    </source>
</reference>
<protein>
    <submittedName>
        <fullName evidence="4">PaaI family thioesterase</fullName>
    </submittedName>
</protein>
<dbReference type="InterPro" id="IPR029069">
    <property type="entry name" value="HotDog_dom_sf"/>
</dbReference>
<sequence length="145" mass="15313">MESHLLTQAASPFHDLLGIELEEWRDGFARLVCRPGPQHGNRGGIVHGGVMLAMLDQVNAFAGLFCPVPGRRRSAVTLDLDARFTAPGRIGGVLRAEGRLVTAGRAVFFAQGQVLDDAGQVVAFGGSTHRYRSGSHALEGVPVGG</sequence>
<keyword evidence="5" id="KW-1185">Reference proteome</keyword>
<dbReference type="Proteomes" id="UP001526430">
    <property type="component" value="Unassembled WGS sequence"/>
</dbReference>
<name>A0ABT3P007_9PROT</name>
<organism evidence="4 5">
    <name type="scientific">Sabulicella glaciei</name>
    <dbReference type="NCBI Taxonomy" id="2984948"/>
    <lineage>
        <taxon>Bacteria</taxon>
        <taxon>Pseudomonadati</taxon>
        <taxon>Pseudomonadota</taxon>
        <taxon>Alphaproteobacteria</taxon>
        <taxon>Acetobacterales</taxon>
        <taxon>Acetobacteraceae</taxon>
        <taxon>Sabulicella</taxon>
    </lineage>
</organism>
<dbReference type="Gene3D" id="3.10.129.10">
    <property type="entry name" value="Hotdog Thioesterase"/>
    <property type="match status" value="1"/>
</dbReference>
<accession>A0ABT3P007</accession>
<evidence type="ECO:0000313" key="5">
    <source>
        <dbReference type="Proteomes" id="UP001526430"/>
    </source>
</evidence>
<dbReference type="Pfam" id="PF03061">
    <property type="entry name" value="4HBT"/>
    <property type="match status" value="1"/>
</dbReference>
<comment type="caution">
    <text evidence="4">The sequence shown here is derived from an EMBL/GenBank/DDBJ whole genome shotgun (WGS) entry which is preliminary data.</text>
</comment>
<dbReference type="NCBIfam" id="TIGR00369">
    <property type="entry name" value="unchar_dom_1"/>
    <property type="match status" value="1"/>
</dbReference>
<dbReference type="InterPro" id="IPR003736">
    <property type="entry name" value="PAAI_dom"/>
</dbReference>
<dbReference type="InterPro" id="IPR006683">
    <property type="entry name" value="Thioestr_dom"/>
</dbReference>
<proteinExistence type="inferred from homology"/>